<organism evidence="1 2">
    <name type="scientific">Taklimakanibacter albus</name>
    <dbReference type="NCBI Taxonomy" id="2800327"/>
    <lineage>
        <taxon>Bacteria</taxon>
        <taxon>Pseudomonadati</taxon>
        <taxon>Pseudomonadota</taxon>
        <taxon>Alphaproteobacteria</taxon>
        <taxon>Hyphomicrobiales</taxon>
        <taxon>Aestuariivirgaceae</taxon>
        <taxon>Taklimakanibacter</taxon>
    </lineage>
</organism>
<evidence type="ECO:0000313" key="1">
    <source>
        <dbReference type="EMBL" id="MBK1866071.1"/>
    </source>
</evidence>
<sequence>MILVTGASGYVGSRAVRRLTELGVPVTAMGRDEVRLRKVIPEGIPLVIADYDDPESLDRAFAQATKLLFVASDGFAEDMIRQHAHVIDAANRSAIARTVFTSIVDIDESSPFYFAPVYRDAEKRLKTARFSSALLRCGLYADFVLQHWLQKTLISLPLADARIAPISRDDVAAAAVHAVLGSTDETRQLTGAVSYSMAEIAAIATRALGKPYSYQACAPEVYFGRLTTDVEKPWPEAFSTLCTSIREGRYAATSQHFRSEDFESFLRRNAQGQSLSRV</sequence>
<comment type="caution">
    <text evidence="1">The sequence shown here is derived from an EMBL/GenBank/DDBJ whole genome shotgun (WGS) entry which is preliminary data.</text>
</comment>
<proteinExistence type="predicted"/>
<dbReference type="EMBL" id="JAENHL010000006">
    <property type="protein sequence ID" value="MBK1866071.1"/>
    <property type="molecule type" value="Genomic_DNA"/>
</dbReference>
<evidence type="ECO:0000313" key="2">
    <source>
        <dbReference type="Proteomes" id="UP000616151"/>
    </source>
</evidence>
<keyword evidence="2" id="KW-1185">Reference proteome</keyword>
<dbReference type="Proteomes" id="UP000616151">
    <property type="component" value="Unassembled WGS sequence"/>
</dbReference>
<protein>
    <submittedName>
        <fullName evidence="1">NmrA family NAD(P)-binding protein</fullName>
    </submittedName>
</protein>
<accession>A0ACC5R086</accession>
<name>A0ACC5R086_9HYPH</name>
<gene>
    <name evidence="1" type="ORF">JHL16_06870</name>
</gene>
<reference evidence="1" key="1">
    <citation type="submission" date="2021-01" db="EMBL/GenBank/DDBJ databases">
        <authorList>
            <person name="Sun Q."/>
        </authorList>
    </citation>
    <scope>NUCLEOTIDE SEQUENCE</scope>
    <source>
        <strain evidence="1">YIM B02566</strain>
    </source>
</reference>